<sequence length="44" mass="4972">MLRSQVLKSNEVAVAIIMFLVLFLNQRDVASFNCVLCSIQELSQ</sequence>
<dbReference type="Proteomes" id="UP000029228">
    <property type="component" value="Unassembled WGS sequence"/>
</dbReference>
<protein>
    <submittedName>
        <fullName evidence="1">Uncharacterized protein</fullName>
    </submittedName>
</protein>
<reference evidence="1 2" key="1">
    <citation type="submission" date="2014-09" db="EMBL/GenBank/DDBJ databases">
        <title>Vibrio maritimus JCM 19235. (C45) whole genome shotgun sequence.</title>
        <authorList>
            <person name="Sawabe T."/>
            <person name="Meirelles P."/>
            <person name="Nakanishi M."/>
            <person name="Sayaka M."/>
            <person name="Hattori M."/>
            <person name="Ohkuma M."/>
        </authorList>
    </citation>
    <scope>NUCLEOTIDE SEQUENCE [LARGE SCALE GENOMIC DNA]</scope>
    <source>
        <strain evidence="2">JCM19235</strain>
    </source>
</reference>
<evidence type="ECO:0000313" key="2">
    <source>
        <dbReference type="Proteomes" id="UP000029228"/>
    </source>
</evidence>
<reference evidence="1 2" key="2">
    <citation type="submission" date="2014-09" db="EMBL/GenBank/DDBJ databases">
        <authorList>
            <consortium name="NBRP consortium"/>
            <person name="Sawabe T."/>
            <person name="Meirelles P."/>
            <person name="Nakanishi M."/>
            <person name="Sayaka M."/>
            <person name="Hattori M."/>
            <person name="Ohkuma M."/>
        </authorList>
    </citation>
    <scope>NUCLEOTIDE SEQUENCE [LARGE SCALE GENOMIC DNA]</scope>
    <source>
        <strain evidence="2">JCM19235</strain>
    </source>
</reference>
<dbReference type="STRING" id="990268.JCM19235_4537"/>
<dbReference type="AlphaFoldDB" id="A0A090SLR5"/>
<evidence type="ECO:0000313" key="1">
    <source>
        <dbReference type="EMBL" id="GAL20337.1"/>
    </source>
</evidence>
<organism evidence="1 2">
    <name type="scientific">Vibrio maritimus</name>
    <dbReference type="NCBI Taxonomy" id="990268"/>
    <lineage>
        <taxon>Bacteria</taxon>
        <taxon>Pseudomonadati</taxon>
        <taxon>Pseudomonadota</taxon>
        <taxon>Gammaproteobacteria</taxon>
        <taxon>Vibrionales</taxon>
        <taxon>Vibrionaceae</taxon>
        <taxon>Vibrio</taxon>
    </lineage>
</organism>
<proteinExistence type="predicted"/>
<gene>
    <name evidence="1" type="ORF">JCM19235_4537</name>
</gene>
<accession>A0A090SLR5</accession>
<comment type="caution">
    <text evidence="1">The sequence shown here is derived from an EMBL/GenBank/DDBJ whole genome shotgun (WGS) entry which is preliminary data.</text>
</comment>
<name>A0A090SLR5_9VIBR</name>
<dbReference type="EMBL" id="BBMR01000005">
    <property type="protein sequence ID" value="GAL20337.1"/>
    <property type="molecule type" value="Genomic_DNA"/>
</dbReference>
<keyword evidence="2" id="KW-1185">Reference proteome</keyword>